<keyword evidence="4" id="KW-0788">Thiol protease</keyword>
<accession>A0A077RAQ0</accession>
<comment type="similarity">
    <text evidence="1">Belongs to the peptidase C15 family.</text>
</comment>
<evidence type="ECO:0008006" key="6">
    <source>
        <dbReference type="Google" id="ProtNLM"/>
    </source>
</evidence>
<keyword evidence="2" id="KW-0645">Protease</keyword>
<dbReference type="SUPFAM" id="SSF53182">
    <property type="entry name" value="Pyrrolidone carboxyl peptidase (pyroglutamate aminopeptidase)"/>
    <property type="match status" value="1"/>
</dbReference>
<evidence type="ECO:0000313" key="5">
    <source>
        <dbReference type="EMBL" id="CDI56372.1"/>
    </source>
</evidence>
<dbReference type="InterPro" id="IPR036440">
    <property type="entry name" value="Peptidase_C15-like_sf"/>
</dbReference>
<evidence type="ECO:0000256" key="3">
    <source>
        <dbReference type="ARBA" id="ARBA00022801"/>
    </source>
</evidence>
<evidence type="ECO:0000256" key="1">
    <source>
        <dbReference type="ARBA" id="ARBA00006641"/>
    </source>
</evidence>
<dbReference type="PANTHER" id="PTHR23402:SF1">
    <property type="entry name" value="PYROGLUTAMYL-PEPTIDASE I"/>
    <property type="match status" value="1"/>
</dbReference>
<organism evidence="5">
    <name type="scientific">Melanopsichium pennsylvanicum 4</name>
    <dbReference type="NCBI Taxonomy" id="1398559"/>
    <lineage>
        <taxon>Eukaryota</taxon>
        <taxon>Fungi</taxon>
        <taxon>Dikarya</taxon>
        <taxon>Basidiomycota</taxon>
        <taxon>Ustilaginomycotina</taxon>
        <taxon>Ustilaginomycetes</taxon>
        <taxon>Ustilaginales</taxon>
        <taxon>Ustilaginaceae</taxon>
        <taxon>Melanopsichium</taxon>
    </lineage>
</organism>
<dbReference type="GO" id="GO:0006508">
    <property type="term" value="P:proteolysis"/>
    <property type="evidence" value="ECO:0007669"/>
    <property type="project" value="UniProtKB-KW"/>
</dbReference>
<dbReference type="Gene3D" id="3.40.630.20">
    <property type="entry name" value="Peptidase C15, pyroglutamyl peptidase I-like"/>
    <property type="match status" value="1"/>
</dbReference>
<dbReference type="PANTHER" id="PTHR23402">
    <property type="entry name" value="PROTEASE FAMILY C15 PYROGLUTAMYL-PEPTIDASE I-RELATED"/>
    <property type="match status" value="1"/>
</dbReference>
<reference evidence="5" key="1">
    <citation type="journal article" date="2014" name="Genome Biol. Evol.">
        <title>Gene Loss Rather Than Gene Gain Is Associated with a Host Jump from Monocots to Dicots in the Smut Fungus Melanopsichium pennsylvanicum.</title>
        <authorList>
            <person name="Sharma R."/>
            <person name="Mishra B."/>
            <person name="Runge F."/>
            <person name="Thines M."/>
        </authorList>
    </citation>
    <scope>NUCLEOTIDE SEQUENCE</scope>
    <source>
        <strain evidence="5">4</strain>
    </source>
</reference>
<evidence type="ECO:0000256" key="4">
    <source>
        <dbReference type="ARBA" id="ARBA00022807"/>
    </source>
</evidence>
<evidence type="ECO:0000256" key="2">
    <source>
        <dbReference type="ARBA" id="ARBA00022670"/>
    </source>
</evidence>
<keyword evidence="3" id="KW-0378">Hydrolase</keyword>
<dbReference type="EMBL" id="HG529684">
    <property type="protein sequence ID" value="CDI56372.1"/>
    <property type="molecule type" value="Genomic_DNA"/>
</dbReference>
<dbReference type="InterPro" id="IPR016125">
    <property type="entry name" value="Peptidase_C15-like"/>
</dbReference>
<dbReference type="AlphaFoldDB" id="A0A077RAQ0"/>
<sequence>MAPTSRSREISILITGFGPFMSVADNPSWLAVKTLDNSVLSLHTPPSLDASSSSASTDPERGVRARIQTLQMPVHYGSVLDLVPRIHGTTPSCPEAKFWHDSRLDPHKGGQEGQHYPGGYSIEHPSSGFDIVIHVGVGRGGSLRCETQAHKSGYAKPDANGEFAPLLPKLSPTQLSSEGILAKHLDKNGRLRGFDVGYEEFSTVENTAIDVPQLVNWLKERGMQDREVEQSVDPGRYLCDFIFYASLCEAKRERGQDGAEVIFIHVPPAGQDLQVERCRDAIRAIAWYMAREKASVDL</sequence>
<name>A0A077RAQ0_9BASI</name>
<protein>
    <recommendedName>
        <fullName evidence="6">Peptidase C15, pyroglutamyl peptidase I-like protein</fullName>
    </recommendedName>
</protein>
<proteinExistence type="inferred from homology"/>
<dbReference type="GO" id="GO:0008234">
    <property type="term" value="F:cysteine-type peptidase activity"/>
    <property type="evidence" value="ECO:0007669"/>
    <property type="project" value="UniProtKB-KW"/>
</dbReference>